<dbReference type="EMBL" id="MRCC01000008">
    <property type="protein sequence ID" value="OKH26444.1"/>
    <property type="molecule type" value="Genomic_DNA"/>
</dbReference>
<keyword evidence="4" id="KW-1185">Reference proteome</keyword>
<dbReference type="Gene3D" id="3.40.50.2000">
    <property type="entry name" value="Glycogen Phosphorylase B"/>
    <property type="match status" value="2"/>
</dbReference>
<dbReference type="RefSeq" id="WP_073549584.1">
    <property type="nucleotide sequence ID" value="NZ_CAWMVK010000042.1"/>
</dbReference>
<dbReference type="AlphaFoldDB" id="A0A1U7HSE1"/>
<dbReference type="InterPro" id="IPR028098">
    <property type="entry name" value="Glyco_trans_4-like_N"/>
</dbReference>
<sequence length="413" mass="47092">MSSDKIHTLAFLVTAFPPEISGTSHSNWERVQWLAKQGMYRVIVFAPDWQHKELNSSLALSDLDEKLIIERYPSKPWPPYHLTHVPRFPVARQINEKLAFYKPNLITMTDVERFFLLSTWQLPGRHYAKQHQIPYLAEYHTDVYNFSAAYPGWQWLRGFVRTSNLTKHLYRPFDTTICFSQAASKSCQDMGISNVHTMPYAIDISAYSPNRRNRQWLTPWLSEHEQDHKVLLFLGRLGFEKRVDLLIEAFAKLKSQQPNCSLIIAGDGPLNVVNQLQRLAAPVPDIHFTGFLLGKTKANLLASCDVFCSPSPYETFGRTIVEAMASGIPVVTVNSGAVSEYLLDGINGYLVPPDDVEGLAHGIYQALSTNNLEIIHRALQDVQQFSFEQACQNLHHYYQQLLTINNNLVVMSK</sequence>
<gene>
    <name evidence="3" type="ORF">NIES1031_11945</name>
</gene>
<dbReference type="PANTHER" id="PTHR45947">
    <property type="entry name" value="SULFOQUINOVOSYL TRANSFERASE SQD2"/>
    <property type="match status" value="1"/>
</dbReference>
<accession>A0A1U7HSE1</accession>
<feature type="domain" description="Glycosyl transferase family 1" evidence="1">
    <location>
        <begin position="223"/>
        <end position="371"/>
    </location>
</feature>
<name>A0A1U7HSE1_9CHRO</name>
<reference evidence="3 4" key="1">
    <citation type="submission" date="2016-11" db="EMBL/GenBank/DDBJ databases">
        <title>Draft Genome Sequences of Nine Cyanobacterial Strains from Diverse Habitats.</title>
        <authorList>
            <person name="Zhu T."/>
            <person name="Hou S."/>
            <person name="Lu X."/>
            <person name="Hess W.R."/>
        </authorList>
    </citation>
    <scope>NUCLEOTIDE SEQUENCE [LARGE SCALE GENOMIC DNA]</scope>
    <source>
        <strain evidence="3 4">5.2 s.c.1</strain>
    </source>
</reference>
<dbReference type="InterPro" id="IPR050194">
    <property type="entry name" value="Glycosyltransferase_grp1"/>
</dbReference>
<protein>
    <submittedName>
        <fullName evidence="3">Group 1 glycosyl transferase</fullName>
    </submittedName>
</protein>
<dbReference type="Pfam" id="PF13439">
    <property type="entry name" value="Glyco_transf_4"/>
    <property type="match status" value="1"/>
</dbReference>
<evidence type="ECO:0000313" key="4">
    <source>
        <dbReference type="Proteomes" id="UP000185984"/>
    </source>
</evidence>
<dbReference type="Proteomes" id="UP000185984">
    <property type="component" value="Unassembled WGS sequence"/>
</dbReference>
<dbReference type="GO" id="GO:0016757">
    <property type="term" value="F:glycosyltransferase activity"/>
    <property type="evidence" value="ECO:0007669"/>
    <property type="project" value="InterPro"/>
</dbReference>
<feature type="domain" description="Glycosyltransferase subfamily 4-like N-terminal" evidence="2">
    <location>
        <begin position="22"/>
        <end position="205"/>
    </location>
</feature>
<dbReference type="PANTHER" id="PTHR45947:SF3">
    <property type="entry name" value="SULFOQUINOVOSYL TRANSFERASE SQD2"/>
    <property type="match status" value="1"/>
</dbReference>
<proteinExistence type="predicted"/>
<dbReference type="OrthoDB" id="9802525at2"/>
<organism evidence="3 4">
    <name type="scientific">Chroogloeocystis siderophila 5.2 s.c.1</name>
    <dbReference type="NCBI Taxonomy" id="247279"/>
    <lineage>
        <taxon>Bacteria</taxon>
        <taxon>Bacillati</taxon>
        <taxon>Cyanobacteriota</taxon>
        <taxon>Cyanophyceae</taxon>
        <taxon>Oscillatoriophycideae</taxon>
        <taxon>Chroococcales</taxon>
        <taxon>Chroococcaceae</taxon>
        <taxon>Chroogloeocystis</taxon>
    </lineage>
</organism>
<dbReference type="STRING" id="247279.NIES1031_11945"/>
<evidence type="ECO:0000259" key="1">
    <source>
        <dbReference type="Pfam" id="PF00534"/>
    </source>
</evidence>
<dbReference type="Pfam" id="PF00534">
    <property type="entry name" value="Glycos_transf_1"/>
    <property type="match status" value="1"/>
</dbReference>
<comment type="caution">
    <text evidence="3">The sequence shown here is derived from an EMBL/GenBank/DDBJ whole genome shotgun (WGS) entry which is preliminary data.</text>
</comment>
<evidence type="ECO:0000259" key="2">
    <source>
        <dbReference type="Pfam" id="PF13439"/>
    </source>
</evidence>
<evidence type="ECO:0000313" key="3">
    <source>
        <dbReference type="EMBL" id="OKH26444.1"/>
    </source>
</evidence>
<dbReference type="InterPro" id="IPR001296">
    <property type="entry name" value="Glyco_trans_1"/>
</dbReference>
<keyword evidence="3" id="KW-0808">Transferase</keyword>
<dbReference type="SUPFAM" id="SSF53756">
    <property type="entry name" value="UDP-Glycosyltransferase/glycogen phosphorylase"/>
    <property type="match status" value="1"/>
</dbReference>